<dbReference type="EMBL" id="JBBYHV010000001">
    <property type="protein sequence ID" value="MEL1249678.1"/>
    <property type="molecule type" value="Genomic_DNA"/>
</dbReference>
<dbReference type="InterPro" id="IPR008621">
    <property type="entry name" value="Cbb3-typ_cyt_oxidase_comp"/>
</dbReference>
<sequence>MTDHSTYEFLRHLADSWGLLAMMLLWIGFALWAFRPSAKHRHHEAANMIFKDENDG</sequence>
<protein>
    <submittedName>
        <fullName evidence="2">Cbb3-type cytochrome c oxidase subunit 3</fullName>
    </submittedName>
</protein>
<proteinExistence type="predicted"/>
<evidence type="ECO:0000256" key="1">
    <source>
        <dbReference type="SAM" id="Phobius"/>
    </source>
</evidence>
<reference evidence="2 3" key="1">
    <citation type="submission" date="2024-04" db="EMBL/GenBank/DDBJ databases">
        <title>Aurantiacibacter sp. DGU6 16S ribosomal RNA gene Genome sequencing and assembly.</title>
        <authorList>
            <person name="Park S."/>
        </authorList>
    </citation>
    <scope>NUCLEOTIDE SEQUENCE [LARGE SCALE GENOMIC DNA]</scope>
    <source>
        <strain evidence="2 3">DGU6</strain>
    </source>
</reference>
<keyword evidence="1" id="KW-1133">Transmembrane helix</keyword>
<organism evidence="2 3">
    <name type="scientific">Aurantiacibacter gilvus</name>
    <dbReference type="NCBI Taxonomy" id="3139141"/>
    <lineage>
        <taxon>Bacteria</taxon>
        <taxon>Pseudomonadati</taxon>
        <taxon>Pseudomonadota</taxon>
        <taxon>Alphaproteobacteria</taxon>
        <taxon>Sphingomonadales</taxon>
        <taxon>Erythrobacteraceae</taxon>
        <taxon>Aurantiacibacter</taxon>
    </lineage>
</organism>
<dbReference type="Pfam" id="PF05545">
    <property type="entry name" value="FixQ"/>
    <property type="match status" value="1"/>
</dbReference>
<keyword evidence="3" id="KW-1185">Reference proteome</keyword>
<accession>A0ABU9IBA5</accession>
<feature type="transmembrane region" description="Helical" evidence="1">
    <location>
        <begin position="16"/>
        <end position="34"/>
    </location>
</feature>
<dbReference type="Proteomes" id="UP001497045">
    <property type="component" value="Unassembled WGS sequence"/>
</dbReference>
<comment type="caution">
    <text evidence="2">The sequence shown here is derived from an EMBL/GenBank/DDBJ whole genome shotgun (WGS) entry which is preliminary data.</text>
</comment>
<keyword evidence="1" id="KW-0472">Membrane</keyword>
<evidence type="ECO:0000313" key="2">
    <source>
        <dbReference type="EMBL" id="MEL1249678.1"/>
    </source>
</evidence>
<gene>
    <name evidence="2" type="ORF">AAEO60_03240</name>
</gene>
<dbReference type="CDD" id="cd01324">
    <property type="entry name" value="cbb3_Oxidase_CcoQ"/>
    <property type="match status" value="1"/>
</dbReference>
<dbReference type="RefSeq" id="WP_341672209.1">
    <property type="nucleotide sequence ID" value="NZ_JBBYHV010000001.1"/>
</dbReference>
<evidence type="ECO:0000313" key="3">
    <source>
        <dbReference type="Proteomes" id="UP001497045"/>
    </source>
</evidence>
<name>A0ABU9IBA5_9SPHN</name>
<keyword evidence="1" id="KW-0812">Transmembrane</keyword>